<feature type="region of interest" description="Disordered" evidence="1">
    <location>
        <begin position="29"/>
        <end position="54"/>
    </location>
</feature>
<dbReference type="Proteomes" id="UP000324705">
    <property type="component" value="Chromosome 1B"/>
</dbReference>
<reference evidence="2 3" key="1">
    <citation type="submission" date="2017-09" db="EMBL/GenBank/DDBJ databases">
        <authorList>
            <consortium name="International Durum Wheat Genome Sequencing Consortium (IDWGSC)"/>
            <person name="Milanesi L."/>
        </authorList>
    </citation>
    <scope>NUCLEOTIDE SEQUENCE [LARGE SCALE GENOMIC DNA]</scope>
    <source>
        <strain evidence="3">cv. Svevo</strain>
    </source>
</reference>
<feature type="compositionally biased region" description="Basic and acidic residues" evidence="1">
    <location>
        <begin position="42"/>
        <end position="54"/>
    </location>
</feature>
<dbReference type="PANTHER" id="PTHR47482:SF5">
    <property type="entry name" value="FAR1 DOMAIN-CONTAINING PROTEIN"/>
    <property type="match status" value="1"/>
</dbReference>
<dbReference type="AlphaFoldDB" id="A0A9R0V616"/>
<protein>
    <submittedName>
        <fullName evidence="2">Uncharacterized protein</fullName>
    </submittedName>
</protein>
<sequence length="106" mass="11949">MLLWMQAISWRRRAGEAALWRAVASGGISDCPRSQGQPKGAWLDKDGKPEAENSRSCRCECPALIRLLPTADNSWYMTEHCEGHNHSMSLTMGEGDIYRRLLLKIC</sequence>
<evidence type="ECO:0000313" key="3">
    <source>
        <dbReference type="Proteomes" id="UP000324705"/>
    </source>
</evidence>
<name>A0A9R0V616_TRITD</name>
<proteinExistence type="predicted"/>
<evidence type="ECO:0000256" key="1">
    <source>
        <dbReference type="SAM" id="MobiDB-lite"/>
    </source>
</evidence>
<gene>
    <name evidence="2" type="ORF">TRITD_1Bv1G023410</name>
</gene>
<accession>A0A9R0V616</accession>
<evidence type="ECO:0000313" key="2">
    <source>
        <dbReference type="EMBL" id="VAH13516.1"/>
    </source>
</evidence>
<dbReference type="Gramene" id="TRITD1Bv1G023410.1">
    <property type="protein sequence ID" value="TRITD1Bv1G023410.1"/>
    <property type="gene ID" value="TRITD1Bv1G023410"/>
</dbReference>
<dbReference type="PANTHER" id="PTHR47482">
    <property type="entry name" value="OS11G0632001 PROTEIN"/>
    <property type="match status" value="1"/>
</dbReference>
<dbReference type="EMBL" id="LT934112">
    <property type="protein sequence ID" value="VAH13516.1"/>
    <property type="molecule type" value="Genomic_DNA"/>
</dbReference>
<organism evidence="2 3">
    <name type="scientific">Triticum turgidum subsp. durum</name>
    <name type="common">Durum wheat</name>
    <name type="synonym">Triticum durum</name>
    <dbReference type="NCBI Taxonomy" id="4567"/>
    <lineage>
        <taxon>Eukaryota</taxon>
        <taxon>Viridiplantae</taxon>
        <taxon>Streptophyta</taxon>
        <taxon>Embryophyta</taxon>
        <taxon>Tracheophyta</taxon>
        <taxon>Spermatophyta</taxon>
        <taxon>Magnoliopsida</taxon>
        <taxon>Liliopsida</taxon>
        <taxon>Poales</taxon>
        <taxon>Poaceae</taxon>
        <taxon>BOP clade</taxon>
        <taxon>Pooideae</taxon>
        <taxon>Triticodae</taxon>
        <taxon>Triticeae</taxon>
        <taxon>Triticinae</taxon>
        <taxon>Triticum</taxon>
    </lineage>
</organism>
<keyword evidence="3" id="KW-1185">Reference proteome</keyword>